<reference evidence="1" key="1">
    <citation type="submission" date="2018-05" db="EMBL/GenBank/DDBJ databases">
        <authorList>
            <person name="Lanie J.A."/>
            <person name="Ng W.-L."/>
            <person name="Kazmierczak K.M."/>
            <person name="Andrzejewski T.M."/>
            <person name="Davidsen T.M."/>
            <person name="Wayne K.J."/>
            <person name="Tettelin H."/>
            <person name="Glass J.I."/>
            <person name="Rusch D."/>
            <person name="Podicherti R."/>
            <person name="Tsui H.-C.T."/>
            <person name="Winkler M.E."/>
        </authorList>
    </citation>
    <scope>NUCLEOTIDE SEQUENCE</scope>
</reference>
<dbReference type="AlphaFoldDB" id="A0A382ZDU2"/>
<organism evidence="1">
    <name type="scientific">marine metagenome</name>
    <dbReference type="NCBI Taxonomy" id="408172"/>
    <lineage>
        <taxon>unclassified sequences</taxon>
        <taxon>metagenomes</taxon>
        <taxon>ecological metagenomes</taxon>
    </lineage>
</organism>
<name>A0A382ZDU2_9ZZZZ</name>
<evidence type="ECO:0000313" key="1">
    <source>
        <dbReference type="EMBL" id="SVD93642.1"/>
    </source>
</evidence>
<sequence>MQYSVIDHCYMVCVGKNEKIIDTLTKFCVGMDILSSQDFQPSAS</sequence>
<accession>A0A382ZDU2</accession>
<dbReference type="EMBL" id="UINC01183080">
    <property type="protein sequence ID" value="SVD93642.1"/>
    <property type="molecule type" value="Genomic_DNA"/>
</dbReference>
<proteinExistence type="predicted"/>
<protein>
    <submittedName>
        <fullName evidence="1">Uncharacterized protein</fullName>
    </submittedName>
</protein>
<gene>
    <name evidence="1" type="ORF">METZ01_LOCUS446496</name>
</gene>